<dbReference type="GO" id="GO:0016874">
    <property type="term" value="F:ligase activity"/>
    <property type="evidence" value="ECO:0007669"/>
    <property type="project" value="UniProtKB-KW"/>
</dbReference>
<evidence type="ECO:0000313" key="2">
    <source>
        <dbReference type="Proteomes" id="UP001595961"/>
    </source>
</evidence>
<dbReference type="RefSeq" id="WP_266148663.1">
    <property type="nucleotide sequence ID" value="NZ_CP064028.1"/>
</dbReference>
<proteinExistence type="predicted"/>
<accession>A0ABV9C260</accession>
<name>A0ABV9C260_9GAMM</name>
<evidence type="ECO:0000313" key="1">
    <source>
        <dbReference type="EMBL" id="MFC4526767.1"/>
    </source>
</evidence>
<comment type="caution">
    <text evidence="1">The sequence shown here is derived from an EMBL/GenBank/DDBJ whole genome shotgun (WGS) entry which is preliminary data.</text>
</comment>
<dbReference type="Proteomes" id="UP001595961">
    <property type="component" value="Unassembled WGS sequence"/>
</dbReference>
<gene>
    <name evidence="1" type="ORF">ACFO5W_08985</name>
</gene>
<dbReference type="EMBL" id="JBHSGA010000017">
    <property type="protein sequence ID" value="MFC4526767.1"/>
    <property type="molecule type" value="Genomic_DNA"/>
</dbReference>
<reference evidence="2" key="1">
    <citation type="journal article" date="2019" name="Int. J. Syst. Evol. Microbiol.">
        <title>The Global Catalogue of Microorganisms (GCM) 10K type strain sequencing project: providing services to taxonomists for standard genome sequencing and annotation.</title>
        <authorList>
            <consortium name="The Broad Institute Genomics Platform"/>
            <consortium name="The Broad Institute Genome Sequencing Center for Infectious Disease"/>
            <person name="Wu L."/>
            <person name="Ma J."/>
        </authorList>
    </citation>
    <scope>NUCLEOTIDE SEQUENCE [LARGE SCALE GENOMIC DNA]</scope>
    <source>
        <strain evidence="2">CCM 4481</strain>
    </source>
</reference>
<protein>
    <submittedName>
        <fullName evidence="1">Phenylacetate--CoA ligase family protein</fullName>
    </submittedName>
</protein>
<keyword evidence="1" id="KW-0436">Ligase</keyword>
<dbReference type="Gene3D" id="3.40.50.12780">
    <property type="entry name" value="N-terminal domain of ligase-like"/>
    <property type="match status" value="1"/>
</dbReference>
<dbReference type="SUPFAM" id="SSF56801">
    <property type="entry name" value="Acetyl-CoA synthetase-like"/>
    <property type="match status" value="1"/>
</dbReference>
<dbReference type="InterPro" id="IPR042099">
    <property type="entry name" value="ANL_N_sf"/>
</dbReference>
<keyword evidence="2" id="KW-1185">Reference proteome</keyword>
<dbReference type="PANTHER" id="PTHR36932">
    <property type="entry name" value="CAPSULAR POLYSACCHARIDE BIOSYNTHESIS PROTEIN"/>
    <property type="match status" value="1"/>
</dbReference>
<dbReference type="InterPro" id="IPR053158">
    <property type="entry name" value="CapK_Type1_Caps_Biosynth"/>
</dbReference>
<dbReference type="PANTHER" id="PTHR36932:SF1">
    <property type="entry name" value="CAPSULAR POLYSACCHARIDE BIOSYNTHESIS PROTEIN"/>
    <property type="match status" value="1"/>
</dbReference>
<organism evidence="1 2">
    <name type="scientific">Dyella halodurans</name>
    <dbReference type="NCBI Taxonomy" id="1920171"/>
    <lineage>
        <taxon>Bacteria</taxon>
        <taxon>Pseudomonadati</taxon>
        <taxon>Pseudomonadota</taxon>
        <taxon>Gammaproteobacteria</taxon>
        <taxon>Lysobacterales</taxon>
        <taxon>Rhodanobacteraceae</taxon>
        <taxon>Dyella</taxon>
    </lineage>
</organism>
<sequence>MSGWYEAAFRRVLYPAYESGLMRRRTLTWLAEYERTQWLSPQQIAELQWTRLKLLLEHCYRDVPFYQRQWRELGITPDDIRCLEDYARLPLLTKADIRRHADELKATSCRDQMLYKSTSGSTGEPLQFGFTRESNERRQAVMWRGYGWANALPGRRSLMLWGTGIGSTSAGRRWKDRLYHAAFGRRIVNIFHMTEANIGEYADLVDSYRPEILLGYFGPLLRLAQWLLATGRRVHRPQAFIVCGEAMHEFQRRIIEEAFGCPAFNTYGCREFMLIAAECEQRKGMHVNADHLLVERLPPSGPHQHAHTGEAVVTDLFNYGMPFIRYATGDLITSSSEACVCGRGLPLISRVEGRMLDAIRTTDGRILPGMFFPFLLKEVPGVNQYQVVQRQLDRLDLSLVRGAAFTDDSLAMIRREIHKVLGDNIEVHCHFVDDIPPTRSGKTRLTISELPP</sequence>